<evidence type="ECO:0000313" key="5">
    <source>
        <dbReference type="EMBL" id="QHT18999.1"/>
    </source>
</evidence>
<dbReference type="SMART" id="SM00645">
    <property type="entry name" value="Pept_C1"/>
    <property type="match status" value="1"/>
</dbReference>
<dbReference type="GO" id="GO:0006508">
    <property type="term" value="P:proteolysis"/>
    <property type="evidence" value="ECO:0007669"/>
    <property type="project" value="InterPro"/>
</dbReference>
<dbReference type="Gene3D" id="3.90.70.10">
    <property type="entry name" value="Cysteine proteinases"/>
    <property type="match status" value="1"/>
</dbReference>
<dbReference type="EMBL" id="MN739661">
    <property type="protein sequence ID" value="QHT18999.1"/>
    <property type="molecule type" value="Genomic_DNA"/>
</dbReference>
<dbReference type="SMART" id="SM00848">
    <property type="entry name" value="Inhibitor_I29"/>
    <property type="match status" value="1"/>
</dbReference>
<dbReference type="InterPro" id="IPR000169">
    <property type="entry name" value="Pept_cys_AS"/>
</dbReference>
<organism evidence="5">
    <name type="scientific">viral metagenome</name>
    <dbReference type="NCBI Taxonomy" id="1070528"/>
    <lineage>
        <taxon>unclassified sequences</taxon>
        <taxon>metagenomes</taxon>
        <taxon>organismal metagenomes</taxon>
    </lineage>
</organism>
<comment type="similarity">
    <text evidence="1">Belongs to the peptidase C1 family.</text>
</comment>
<dbReference type="InterPro" id="IPR013201">
    <property type="entry name" value="Prot_inhib_I29"/>
</dbReference>
<dbReference type="GO" id="GO:0008234">
    <property type="term" value="F:cysteine-type peptidase activity"/>
    <property type="evidence" value="ECO:0007669"/>
    <property type="project" value="InterPro"/>
</dbReference>
<evidence type="ECO:0000259" key="3">
    <source>
        <dbReference type="SMART" id="SM00645"/>
    </source>
</evidence>
<dbReference type="PANTHER" id="PTHR12411">
    <property type="entry name" value="CYSTEINE PROTEASE FAMILY C1-RELATED"/>
    <property type="match status" value="1"/>
</dbReference>
<dbReference type="InterPro" id="IPR038765">
    <property type="entry name" value="Papain-like_cys_pep_sf"/>
</dbReference>
<accession>A0A6C0DSI7</accession>
<proteinExistence type="inferred from homology"/>
<dbReference type="PROSITE" id="PS00139">
    <property type="entry name" value="THIOL_PROTEASE_CYS"/>
    <property type="match status" value="1"/>
</dbReference>
<dbReference type="CDD" id="cd02248">
    <property type="entry name" value="Peptidase_C1A"/>
    <property type="match status" value="1"/>
</dbReference>
<evidence type="ECO:0000256" key="1">
    <source>
        <dbReference type="ARBA" id="ARBA00008455"/>
    </source>
</evidence>
<evidence type="ECO:0000256" key="2">
    <source>
        <dbReference type="ARBA" id="ARBA00023157"/>
    </source>
</evidence>
<dbReference type="SUPFAM" id="SSF54001">
    <property type="entry name" value="Cysteine proteinases"/>
    <property type="match status" value="1"/>
</dbReference>
<keyword evidence="2" id="KW-1015">Disulfide bond</keyword>
<feature type="domain" description="Cathepsin propeptide inhibitor" evidence="4">
    <location>
        <begin position="24"/>
        <end position="79"/>
    </location>
</feature>
<protein>
    <recommendedName>
        <fullName evidence="6">Peptidase C1A papain C-terminal domain-containing protein</fullName>
    </recommendedName>
</protein>
<evidence type="ECO:0008006" key="6">
    <source>
        <dbReference type="Google" id="ProtNLM"/>
    </source>
</evidence>
<dbReference type="InterPro" id="IPR039417">
    <property type="entry name" value="Peptidase_C1A_papain-like"/>
</dbReference>
<dbReference type="InterPro" id="IPR013128">
    <property type="entry name" value="Peptidase_C1A"/>
</dbReference>
<dbReference type="AlphaFoldDB" id="A0A6C0DSI7"/>
<feature type="domain" description="Peptidase C1A papain C-terminal" evidence="3">
    <location>
        <begin position="108"/>
        <end position="333"/>
    </location>
</feature>
<sequence length="334" mass="37270">MKLFTIFFILPVSLASFDRFKHWFSEFKNKSINAFESTIVAKMYDQWIENDKFIQIHNMKNLSFTLGHNQFSAMNVDEYSEYLGFTYLEKNDSPKRSSLFYYMNSDEVPPSVDWVNSGAVTPVKDQGQCGSCWSFSTTGALEGIYSIVNKKLVSFSEQQLVDCDILRNGGKDHGCNGGLMDNAFSWIGKNDGLCSEADYPYVSGTTMDKGTCQTKCKNVENSIIIDFVDVQPSSDDAMMKALSKQPVSIAIQADQREFQLYKSGVFTGECGSKLDHGVLAVGYGTLNGINYYKVKNSWSTAWGDNGFILLGRGKEYNKGDGQCGMLLQGSFPII</sequence>
<dbReference type="PRINTS" id="PR00705">
    <property type="entry name" value="PAPAIN"/>
</dbReference>
<name>A0A6C0DSI7_9ZZZZ</name>
<evidence type="ECO:0000259" key="4">
    <source>
        <dbReference type="SMART" id="SM00848"/>
    </source>
</evidence>
<dbReference type="PROSITE" id="PS00639">
    <property type="entry name" value="THIOL_PROTEASE_HIS"/>
    <property type="match status" value="1"/>
</dbReference>
<dbReference type="Pfam" id="PF00112">
    <property type="entry name" value="Peptidase_C1"/>
    <property type="match status" value="1"/>
</dbReference>
<reference evidence="5" key="1">
    <citation type="journal article" date="2020" name="Nature">
        <title>Giant virus diversity and host interactions through global metagenomics.</title>
        <authorList>
            <person name="Schulz F."/>
            <person name="Roux S."/>
            <person name="Paez-Espino D."/>
            <person name="Jungbluth S."/>
            <person name="Walsh D.A."/>
            <person name="Denef V.J."/>
            <person name="McMahon K.D."/>
            <person name="Konstantinidis K.T."/>
            <person name="Eloe-Fadrosh E.A."/>
            <person name="Kyrpides N.C."/>
            <person name="Woyke T."/>
        </authorList>
    </citation>
    <scope>NUCLEOTIDE SEQUENCE</scope>
    <source>
        <strain evidence="5">GVMAG-M-3300023174-49</strain>
    </source>
</reference>
<dbReference type="InterPro" id="IPR000668">
    <property type="entry name" value="Peptidase_C1A_C"/>
</dbReference>
<dbReference type="InterPro" id="IPR025660">
    <property type="entry name" value="Pept_his_AS"/>
</dbReference>
<dbReference type="FunFam" id="3.90.70.10:FF:000332">
    <property type="entry name" value="Cathepsin L1"/>
    <property type="match status" value="1"/>
</dbReference>